<feature type="chain" id="PRO_5044872778" description="Thionin-like protein" evidence="1">
    <location>
        <begin position="24"/>
        <end position="98"/>
    </location>
</feature>
<evidence type="ECO:0000256" key="1">
    <source>
        <dbReference type="SAM" id="SignalP"/>
    </source>
</evidence>
<dbReference type="Proteomes" id="UP001642360">
    <property type="component" value="Unassembled WGS sequence"/>
</dbReference>
<evidence type="ECO:0008006" key="4">
    <source>
        <dbReference type="Google" id="ProtNLM"/>
    </source>
</evidence>
<comment type="caution">
    <text evidence="2">The sequence shown here is derived from an EMBL/GenBank/DDBJ whole genome shotgun (WGS) entry which is preliminary data.</text>
</comment>
<keyword evidence="1" id="KW-0732">Signal</keyword>
<organism evidence="2 3">
    <name type="scientific">Ilex paraguariensis</name>
    <name type="common">yerba mate</name>
    <dbReference type="NCBI Taxonomy" id="185542"/>
    <lineage>
        <taxon>Eukaryota</taxon>
        <taxon>Viridiplantae</taxon>
        <taxon>Streptophyta</taxon>
        <taxon>Embryophyta</taxon>
        <taxon>Tracheophyta</taxon>
        <taxon>Spermatophyta</taxon>
        <taxon>Magnoliopsida</taxon>
        <taxon>eudicotyledons</taxon>
        <taxon>Gunneridae</taxon>
        <taxon>Pentapetalae</taxon>
        <taxon>asterids</taxon>
        <taxon>campanulids</taxon>
        <taxon>Aquifoliales</taxon>
        <taxon>Aquifoliaceae</taxon>
        <taxon>Ilex</taxon>
    </lineage>
</organism>
<evidence type="ECO:0000313" key="3">
    <source>
        <dbReference type="Proteomes" id="UP001642360"/>
    </source>
</evidence>
<dbReference type="AlphaFoldDB" id="A0ABC8UYC1"/>
<evidence type="ECO:0000313" key="2">
    <source>
        <dbReference type="EMBL" id="CAK9185647.1"/>
    </source>
</evidence>
<accession>A0ABC8UYC1</accession>
<reference evidence="2 3" key="1">
    <citation type="submission" date="2024-02" db="EMBL/GenBank/DDBJ databases">
        <authorList>
            <person name="Vignale AGUSTIN F."/>
            <person name="Sosa J E."/>
            <person name="Modenutti C."/>
        </authorList>
    </citation>
    <scope>NUCLEOTIDE SEQUENCE [LARGE SCALE GENOMIC DNA]</scope>
</reference>
<protein>
    <recommendedName>
        <fullName evidence="4">Thionin-like protein</fullName>
    </recommendedName>
</protein>
<name>A0ABC8UYC1_9AQUA</name>
<dbReference type="EMBL" id="CAUOFW020009390">
    <property type="protein sequence ID" value="CAK9185647.1"/>
    <property type="molecule type" value="Genomic_DNA"/>
</dbReference>
<proteinExistence type="predicted"/>
<sequence length="98" mass="10797">MAGNDMKLVVMAMILIMIGEVAAVKADNRCMMKCQIKCLPRIRPLCVTECLKNCDKQPLLDVFSGCTSDCAYSVCSKFTSDENKLKECVSSCSNNCNK</sequence>
<feature type="signal peptide" evidence="1">
    <location>
        <begin position="1"/>
        <end position="23"/>
    </location>
</feature>
<gene>
    <name evidence="2" type="ORF">ILEXP_LOCUS56065</name>
</gene>
<keyword evidence="3" id="KW-1185">Reference proteome</keyword>